<dbReference type="CTD" id="108719490"/>
<dbReference type="OMA" id="VRCWQDE"/>
<feature type="region of interest" description="Disordered" evidence="10">
    <location>
        <begin position="235"/>
        <end position="280"/>
    </location>
</feature>
<evidence type="ECO:0000256" key="12">
    <source>
        <dbReference type="SAM" id="SignalP"/>
    </source>
</evidence>
<dbReference type="InterPro" id="IPR006187">
    <property type="entry name" value="Claudin"/>
</dbReference>
<gene>
    <name evidence="14" type="primary">LOC108719490</name>
</gene>
<keyword evidence="5" id="KW-1003">Cell membrane</keyword>
<dbReference type="GeneID" id="108719490"/>
<dbReference type="STRING" id="8355.A0A1L8G0E3"/>
<dbReference type="AlphaFoldDB" id="A0A1L8G0E3"/>
<dbReference type="PANTHER" id="PTHR12002">
    <property type="entry name" value="CLAUDIN"/>
    <property type="match status" value="1"/>
</dbReference>
<reference evidence="14" key="1">
    <citation type="submission" date="2025-08" db="UniProtKB">
        <authorList>
            <consortium name="RefSeq"/>
        </authorList>
    </citation>
    <scope>IDENTIFICATION</scope>
    <source>
        <strain evidence="14">J_2021</strain>
        <tissue evidence="14">Erythrocytes</tissue>
    </source>
</reference>
<name>A0A1L8G0E3_XENLA</name>
<dbReference type="RefSeq" id="XP_018123844.1">
    <property type="nucleotide sequence ID" value="XM_018268355.2"/>
</dbReference>
<evidence type="ECO:0000256" key="6">
    <source>
        <dbReference type="ARBA" id="ARBA00022692"/>
    </source>
</evidence>
<dbReference type="GO" id="GO:0005923">
    <property type="term" value="C:bicellular tight junction"/>
    <property type="evidence" value="ECO:0000318"/>
    <property type="project" value="GO_Central"/>
</dbReference>
<dbReference type="InterPro" id="IPR004031">
    <property type="entry name" value="PMP22/EMP/MP20/Claudin"/>
</dbReference>
<dbReference type="Proteomes" id="UP000186698">
    <property type="component" value="Chromosome 6L"/>
</dbReference>
<feature type="transmembrane region" description="Helical" evidence="11">
    <location>
        <begin position="79"/>
        <end position="100"/>
    </location>
</feature>
<keyword evidence="12" id="KW-0732">Signal</keyword>
<dbReference type="KEGG" id="xla:108719490"/>
<keyword evidence="9 11" id="KW-0472">Membrane</keyword>
<evidence type="ECO:0000256" key="7">
    <source>
        <dbReference type="ARBA" id="ARBA00022949"/>
    </source>
</evidence>
<evidence type="ECO:0000256" key="8">
    <source>
        <dbReference type="ARBA" id="ARBA00022989"/>
    </source>
</evidence>
<dbReference type="Bgee" id="108719490">
    <property type="expression patterns" value="Expressed in zone of skin and 14 other cell types or tissues"/>
</dbReference>
<keyword evidence="4" id="KW-0796">Tight junction</keyword>
<evidence type="ECO:0000256" key="4">
    <source>
        <dbReference type="ARBA" id="ARBA00022427"/>
    </source>
</evidence>
<evidence type="ECO:0000256" key="2">
    <source>
        <dbReference type="ARBA" id="ARBA00004651"/>
    </source>
</evidence>
<evidence type="ECO:0000256" key="11">
    <source>
        <dbReference type="SAM" id="Phobius"/>
    </source>
</evidence>
<evidence type="ECO:0000256" key="1">
    <source>
        <dbReference type="ARBA" id="ARBA00004435"/>
    </source>
</evidence>
<dbReference type="GO" id="GO:0005886">
    <property type="term" value="C:plasma membrane"/>
    <property type="evidence" value="ECO:0000318"/>
    <property type="project" value="GO_Central"/>
</dbReference>
<dbReference type="GO" id="GO:0005198">
    <property type="term" value="F:structural molecule activity"/>
    <property type="evidence" value="ECO:0007669"/>
    <property type="project" value="InterPro"/>
</dbReference>
<dbReference type="PRINTS" id="PR01077">
    <property type="entry name" value="CLAUDIN"/>
</dbReference>
<feature type="transmembrane region" description="Helical" evidence="11">
    <location>
        <begin position="112"/>
        <end position="135"/>
    </location>
</feature>
<dbReference type="Pfam" id="PF00822">
    <property type="entry name" value="PMP22_Claudin"/>
    <property type="match status" value="1"/>
</dbReference>
<dbReference type="OrthoDB" id="8790791at2759"/>
<evidence type="ECO:0000256" key="10">
    <source>
        <dbReference type="SAM" id="MobiDB-lite"/>
    </source>
</evidence>
<proteinExistence type="inferred from homology"/>
<keyword evidence="13" id="KW-1185">Reference proteome</keyword>
<evidence type="ECO:0000256" key="3">
    <source>
        <dbReference type="ARBA" id="ARBA00008295"/>
    </source>
</evidence>
<sequence length="280" mass="30386">MRTPAVMIIGMVLAPCGLVLNLTSTVAPAWRQLSQQVNKPTDKVQRQGIWDICDETVTSQSKTCGIPNIEYFALQVVQVARALMITSLVVTTLGIVVASLGVRCWQDEPHNLLAGIGGIVIFLSGVLSLIPVSWYNNVMFGSDSGSTIQVDYALVLGYLGSCFEIIGGFSLALSFIRGCMDFIRSKRKTPTSTLYYKQNPQSQASKPTSVYSIGTGRDNLGYSVGNDNYVQGGASRYAPSEVSVPRSYRNPSNVTDREQSRGPRRPTSQLSSLPCDSDLL</sequence>
<feature type="transmembrane region" description="Helical" evidence="11">
    <location>
        <begin position="155"/>
        <end position="176"/>
    </location>
</feature>
<protein>
    <submittedName>
        <fullName evidence="14">Claudin-23</fullName>
    </submittedName>
</protein>
<accession>A0A1L8G0E3</accession>
<comment type="subcellular location">
    <subcellularLocation>
        <location evidence="1">Cell junction</location>
        <location evidence="1">Tight junction</location>
    </subcellularLocation>
    <subcellularLocation>
        <location evidence="2">Cell membrane</location>
        <topology evidence="2">Multi-pass membrane protein</topology>
    </subcellularLocation>
</comment>
<keyword evidence="8 11" id="KW-1133">Transmembrane helix</keyword>
<dbReference type="Gene3D" id="1.20.140.150">
    <property type="match status" value="1"/>
</dbReference>
<evidence type="ECO:0000256" key="5">
    <source>
        <dbReference type="ARBA" id="ARBA00022475"/>
    </source>
</evidence>
<comment type="similarity">
    <text evidence="3">Belongs to the claudin family.</text>
</comment>
<dbReference type="GO" id="GO:0007155">
    <property type="term" value="P:cell adhesion"/>
    <property type="evidence" value="ECO:0000318"/>
    <property type="project" value="GO_Central"/>
</dbReference>
<dbReference type="GO" id="GO:0070830">
    <property type="term" value="P:bicellular tight junction assembly"/>
    <property type="evidence" value="ECO:0000318"/>
    <property type="project" value="GO_Central"/>
</dbReference>
<feature type="chain" id="PRO_5043478499" evidence="12">
    <location>
        <begin position="22"/>
        <end position="280"/>
    </location>
</feature>
<dbReference type="PaxDb" id="8355-A0A1L8G0E3"/>
<evidence type="ECO:0000313" key="14">
    <source>
        <dbReference type="RefSeq" id="XP_018123844.1"/>
    </source>
</evidence>
<keyword evidence="6 11" id="KW-0812">Transmembrane</keyword>
<evidence type="ECO:0000256" key="9">
    <source>
        <dbReference type="ARBA" id="ARBA00023136"/>
    </source>
</evidence>
<organism evidence="13 14">
    <name type="scientific">Xenopus laevis</name>
    <name type="common">African clawed frog</name>
    <dbReference type="NCBI Taxonomy" id="8355"/>
    <lineage>
        <taxon>Eukaryota</taxon>
        <taxon>Metazoa</taxon>
        <taxon>Chordata</taxon>
        <taxon>Craniata</taxon>
        <taxon>Vertebrata</taxon>
        <taxon>Euteleostomi</taxon>
        <taxon>Amphibia</taxon>
        <taxon>Batrachia</taxon>
        <taxon>Anura</taxon>
        <taxon>Pipoidea</taxon>
        <taxon>Pipidae</taxon>
        <taxon>Xenopodinae</taxon>
        <taxon>Xenopus</taxon>
        <taxon>Xenopus</taxon>
    </lineage>
</organism>
<keyword evidence="7" id="KW-0965">Cell junction</keyword>
<feature type="signal peptide" evidence="12">
    <location>
        <begin position="1"/>
        <end position="21"/>
    </location>
</feature>
<evidence type="ECO:0000313" key="13">
    <source>
        <dbReference type="Proteomes" id="UP000186698"/>
    </source>
</evidence>